<name>A0A1R2AM34_9CILI</name>
<evidence type="ECO:0000259" key="1">
    <source>
        <dbReference type="Pfam" id="PF09820"/>
    </source>
</evidence>
<evidence type="ECO:0000313" key="2">
    <source>
        <dbReference type="EMBL" id="OMJ65470.1"/>
    </source>
</evidence>
<dbReference type="InterPro" id="IPR018631">
    <property type="entry name" value="AAA-ATPase-like_dom"/>
</dbReference>
<feature type="domain" description="AAA-ATPase-like" evidence="1">
    <location>
        <begin position="37"/>
        <end position="282"/>
    </location>
</feature>
<dbReference type="OrthoDB" id="2143434at2759"/>
<proteinExistence type="predicted"/>
<dbReference type="PANTHER" id="PTHR34825">
    <property type="entry name" value="CONSERVED PROTEIN, WITH A WEAK D-GALACTARATE DEHYDRATASE/ALTRONATE HYDROLASE DOMAIN"/>
    <property type="match status" value="1"/>
</dbReference>
<protein>
    <recommendedName>
        <fullName evidence="1">AAA-ATPase-like domain-containing protein</fullName>
    </recommendedName>
</protein>
<comment type="caution">
    <text evidence="2">The sequence shown here is derived from an EMBL/GenBank/DDBJ whole genome shotgun (WGS) entry which is preliminary data.</text>
</comment>
<dbReference type="Pfam" id="PF09820">
    <property type="entry name" value="AAA-ATPase_like"/>
    <property type="match status" value="1"/>
</dbReference>
<gene>
    <name evidence="2" type="ORF">SteCoe_38156</name>
</gene>
<keyword evidence="3" id="KW-1185">Reference proteome</keyword>
<sequence length="566" mass="66590">MLYRLIGKIKLFTSTVNFRQFTHMNSDKIAKKEFPVVDTFQGMATSNNIFVDKSMLIKEILDIKSKTFLITRPQRWGKSLNLDMLETFFKVDVDQETGVFDFEKQNKKHLFENLLIAKEKVRCRLLTGEYVSKKIIDLQGKYPVIKLTMVDGPDITSKEELVQTFARSLRDAYEKHQYILNSSKKMFLTSECKLMRKYLYDYRKITIFEIGLSLGYLIEALYKHYNTRVVLLIDDYDKIPINLLSEKSPYFEDAVEILDSLVSPIKNNIKVLFAVLSGITRLPFPNFNHYYYNSVDDPIFSKSFGFTETEIDTLLEKLIELKPKLPTKEIKKSITKWYNGYKIQNETIYNPWSIMNCFHSLSIDSDNPYKQYWIETGSTKLIEEAITNLPFTDKIEELIKYGETEVNYETYFRFENIETNEESLIILLLHSGYITKSKNGFYRIPNYEVQSYFFEHFITALLKKRIPKSSIPLILIDFEDTQKYVDKFQKEFLNKLVYGKYLGSSYFQTLVVIPFFFKSTEQPKHRIYVEKQTEAKMKIDILLTPKKGDSKLVFLLELKTVDTPEA</sequence>
<dbReference type="Proteomes" id="UP000187209">
    <property type="component" value="Unassembled WGS sequence"/>
</dbReference>
<dbReference type="PANTHER" id="PTHR34825:SF1">
    <property type="entry name" value="AAA-ATPASE-LIKE DOMAIN-CONTAINING PROTEIN"/>
    <property type="match status" value="1"/>
</dbReference>
<reference evidence="2 3" key="1">
    <citation type="submission" date="2016-11" db="EMBL/GenBank/DDBJ databases">
        <title>The macronuclear genome of Stentor coeruleus: a giant cell with tiny introns.</title>
        <authorList>
            <person name="Slabodnick M."/>
            <person name="Ruby J.G."/>
            <person name="Reiff S.B."/>
            <person name="Swart E.C."/>
            <person name="Gosai S."/>
            <person name="Prabakaran S."/>
            <person name="Witkowska E."/>
            <person name="Larue G.E."/>
            <person name="Fisher S."/>
            <person name="Freeman R.M."/>
            <person name="Gunawardena J."/>
            <person name="Chu W."/>
            <person name="Stover N.A."/>
            <person name="Gregory B.D."/>
            <person name="Nowacki M."/>
            <person name="Derisi J."/>
            <person name="Roy S.W."/>
            <person name="Marshall W.F."/>
            <person name="Sood P."/>
        </authorList>
    </citation>
    <scope>NUCLEOTIDE SEQUENCE [LARGE SCALE GENOMIC DNA]</scope>
    <source>
        <strain evidence="2">WM001</strain>
    </source>
</reference>
<evidence type="ECO:0000313" key="3">
    <source>
        <dbReference type="Proteomes" id="UP000187209"/>
    </source>
</evidence>
<accession>A0A1R2AM34</accession>
<organism evidence="2 3">
    <name type="scientific">Stentor coeruleus</name>
    <dbReference type="NCBI Taxonomy" id="5963"/>
    <lineage>
        <taxon>Eukaryota</taxon>
        <taxon>Sar</taxon>
        <taxon>Alveolata</taxon>
        <taxon>Ciliophora</taxon>
        <taxon>Postciliodesmatophora</taxon>
        <taxon>Heterotrichea</taxon>
        <taxon>Heterotrichida</taxon>
        <taxon>Stentoridae</taxon>
        <taxon>Stentor</taxon>
    </lineage>
</organism>
<dbReference type="EMBL" id="MPUH01002119">
    <property type="protein sequence ID" value="OMJ65470.1"/>
    <property type="molecule type" value="Genomic_DNA"/>
</dbReference>
<dbReference type="AlphaFoldDB" id="A0A1R2AM34"/>